<dbReference type="OMA" id="MQITMLV"/>
<sequence length="553" mass="58802">MTRFAATRHLRTAERDEPKASLRPWLVLVFLSIAATMDAVNSTVLVVTRGHLMGGTHATPDEIAWINMTYLAAKLTALPASAWMMSCASPSRLLAGAIAALIASSLGCSATDDLGWLIGWRVLQGAAGATLLVVGQTLLFSMFPRSRQGIVQGLFAFATIMAPTTLTPSLQGWIADTHSWSWLFAANVPLGTAGLFAAFLAADGQTTVRLVRRLDGVGLVLFALFATAFVFVTQEGSRYNWFDEPEIIEYFALGSAAILAFMAWQFTKQGRDPLLDFVIFRDEHFTFGFVVSFVAGCALFGSAFVIPAFATGVLDFPPAYAGFVLLPGGPLVCVGLLAAGGLIDARGLDPAKPIPLGIVCFMAAMWALSGSTSGSGLSDLIPPIMLRGLGLGLLFVSLTLLTLRDLGPEMIAQGVALFNLGRQMGGQFGIAWLSTILDNQNAQNRTVLSQYLAPGEHAVTERQDAVANYLTSRGYFPEEAGTAATAVIQKAFAQQVATLSFNACFLAIALLFIAAVPVLIATKLTLGRLVGRHGNLKQGPACLENTNERTSDL</sequence>
<dbReference type="InterPro" id="IPR036259">
    <property type="entry name" value="MFS_trans_sf"/>
</dbReference>
<name>A0A6G1WIC6_9HYPH</name>
<organism evidence="8">
    <name type="scientific">Sinorhizobium medicae</name>
    <dbReference type="NCBI Taxonomy" id="110321"/>
    <lineage>
        <taxon>Bacteria</taxon>
        <taxon>Pseudomonadati</taxon>
        <taxon>Pseudomonadota</taxon>
        <taxon>Alphaproteobacteria</taxon>
        <taxon>Hyphomicrobiales</taxon>
        <taxon>Rhizobiaceae</taxon>
        <taxon>Sinorhizobium/Ensifer group</taxon>
        <taxon>Sinorhizobium</taxon>
    </lineage>
</organism>
<feature type="transmembrane region" description="Helical" evidence="7">
    <location>
        <begin position="180"/>
        <end position="202"/>
    </location>
</feature>
<protein>
    <submittedName>
        <fullName evidence="8">DHA2 family efflux MFS transporter permease subunit</fullName>
    </submittedName>
</protein>
<proteinExistence type="predicted"/>
<dbReference type="AlphaFoldDB" id="A0A6G1WIC6"/>
<feature type="transmembrane region" description="Helical" evidence="7">
    <location>
        <begin position="247"/>
        <end position="266"/>
    </location>
</feature>
<feature type="transmembrane region" description="Helical" evidence="7">
    <location>
        <begin position="320"/>
        <end position="342"/>
    </location>
</feature>
<reference evidence="8" key="1">
    <citation type="journal article" date="2013" name="Genome Biol.">
        <title>Comparative genomics of the core and accessory genomes of 48 Sinorhizobium strains comprising five genospecies.</title>
        <authorList>
            <person name="Sugawara M."/>
            <person name="Epstein B."/>
            <person name="Badgley B.D."/>
            <person name="Unno T."/>
            <person name="Xu L."/>
            <person name="Reese J."/>
            <person name="Gyaneshwar P."/>
            <person name="Denny R."/>
            <person name="Mudge J."/>
            <person name="Bharti A.K."/>
            <person name="Farmer A.D."/>
            <person name="May G.D."/>
            <person name="Woodward J.E."/>
            <person name="Medigue C."/>
            <person name="Vallenet D."/>
            <person name="Lajus A."/>
            <person name="Rouy Z."/>
            <person name="Martinez-Vaz B."/>
            <person name="Tiffin P."/>
            <person name="Young N.D."/>
            <person name="Sadowsky M.J."/>
        </authorList>
    </citation>
    <scope>NUCLEOTIDE SEQUENCE</scope>
    <source>
        <strain evidence="8">M1</strain>
    </source>
</reference>
<keyword evidence="6 7" id="KW-0472">Membrane</keyword>
<dbReference type="SUPFAM" id="SSF103473">
    <property type="entry name" value="MFS general substrate transporter"/>
    <property type="match status" value="1"/>
</dbReference>
<dbReference type="EMBL" id="WISB01000052">
    <property type="protein sequence ID" value="MQW69397.1"/>
    <property type="molecule type" value="Genomic_DNA"/>
</dbReference>
<evidence type="ECO:0000256" key="7">
    <source>
        <dbReference type="SAM" id="Phobius"/>
    </source>
</evidence>
<dbReference type="NCBIfam" id="TIGR00711">
    <property type="entry name" value="efflux_EmrB"/>
    <property type="match status" value="1"/>
</dbReference>
<dbReference type="PANTHER" id="PTHR23501:SF174">
    <property type="entry name" value="MULTIDRUG EXPORT PROTEIN EMRB-RELATED"/>
    <property type="match status" value="1"/>
</dbReference>
<dbReference type="GO" id="GO:0022857">
    <property type="term" value="F:transmembrane transporter activity"/>
    <property type="evidence" value="ECO:0007669"/>
    <property type="project" value="InterPro"/>
</dbReference>
<evidence type="ECO:0000256" key="4">
    <source>
        <dbReference type="ARBA" id="ARBA00022692"/>
    </source>
</evidence>
<gene>
    <name evidence="8" type="ORF">GHJ91_09460</name>
</gene>
<keyword evidence="4 7" id="KW-0812">Transmembrane</keyword>
<dbReference type="InterPro" id="IPR004638">
    <property type="entry name" value="EmrB-like"/>
</dbReference>
<feature type="transmembrane region" description="Helical" evidence="7">
    <location>
        <begin position="384"/>
        <end position="403"/>
    </location>
</feature>
<evidence type="ECO:0000256" key="3">
    <source>
        <dbReference type="ARBA" id="ARBA00022475"/>
    </source>
</evidence>
<keyword evidence="2" id="KW-0813">Transport</keyword>
<dbReference type="Gene3D" id="1.20.1250.20">
    <property type="entry name" value="MFS general substrate transporter like domains"/>
    <property type="match status" value="1"/>
</dbReference>
<comment type="subcellular location">
    <subcellularLocation>
        <location evidence="1">Cell membrane</location>
        <topology evidence="1">Multi-pass membrane protein</topology>
    </subcellularLocation>
</comment>
<feature type="transmembrane region" description="Helical" evidence="7">
    <location>
        <begin position="25"/>
        <end position="47"/>
    </location>
</feature>
<dbReference type="GeneID" id="61609606"/>
<evidence type="ECO:0000256" key="6">
    <source>
        <dbReference type="ARBA" id="ARBA00023136"/>
    </source>
</evidence>
<dbReference type="Pfam" id="PF07690">
    <property type="entry name" value="MFS_1"/>
    <property type="match status" value="1"/>
</dbReference>
<feature type="transmembrane region" description="Helical" evidence="7">
    <location>
        <begin position="354"/>
        <end position="372"/>
    </location>
</feature>
<dbReference type="PANTHER" id="PTHR23501">
    <property type="entry name" value="MAJOR FACILITATOR SUPERFAMILY"/>
    <property type="match status" value="1"/>
</dbReference>
<dbReference type="InterPro" id="IPR011701">
    <property type="entry name" value="MFS"/>
</dbReference>
<feature type="transmembrane region" description="Helical" evidence="7">
    <location>
        <begin position="287"/>
        <end position="314"/>
    </location>
</feature>
<evidence type="ECO:0000256" key="5">
    <source>
        <dbReference type="ARBA" id="ARBA00022989"/>
    </source>
</evidence>
<feature type="transmembrane region" description="Helical" evidence="7">
    <location>
        <begin position="93"/>
        <end position="112"/>
    </location>
</feature>
<feature type="transmembrane region" description="Helical" evidence="7">
    <location>
        <begin position="214"/>
        <end position="232"/>
    </location>
</feature>
<feature type="transmembrane region" description="Helical" evidence="7">
    <location>
        <begin position="154"/>
        <end position="174"/>
    </location>
</feature>
<feature type="transmembrane region" description="Helical" evidence="7">
    <location>
        <begin position="499"/>
        <end position="520"/>
    </location>
</feature>
<evidence type="ECO:0000256" key="2">
    <source>
        <dbReference type="ARBA" id="ARBA00022448"/>
    </source>
</evidence>
<dbReference type="GO" id="GO:0005886">
    <property type="term" value="C:plasma membrane"/>
    <property type="evidence" value="ECO:0007669"/>
    <property type="project" value="UniProtKB-SubCell"/>
</dbReference>
<feature type="transmembrane region" description="Helical" evidence="7">
    <location>
        <begin position="118"/>
        <end position="142"/>
    </location>
</feature>
<accession>A0A6G1WIC6</accession>
<dbReference type="RefSeq" id="WP_011969622.1">
    <property type="nucleotide sequence ID" value="NZ_CP104148.1"/>
</dbReference>
<keyword evidence="3" id="KW-1003">Cell membrane</keyword>
<comment type="caution">
    <text evidence="8">The sequence shown here is derived from an EMBL/GenBank/DDBJ whole genome shotgun (WGS) entry which is preliminary data.</text>
</comment>
<keyword evidence="5 7" id="KW-1133">Transmembrane helix</keyword>
<evidence type="ECO:0000256" key="1">
    <source>
        <dbReference type="ARBA" id="ARBA00004651"/>
    </source>
</evidence>
<evidence type="ECO:0000313" key="8">
    <source>
        <dbReference type="EMBL" id="MQW69397.1"/>
    </source>
</evidence>